<dbReference type="RefSeq" id="WP_094366903.1">
    <property type="nucleotide sequence ID" value="NZ_NOJY02000089.1"/>
</dbReference>
<keyword evidence="2" id="KW-1185">Reference proteome</keyword>
<protein>
    <submittedName>
        <fullName evidence="1">Uncharacterized protein</fullName>
    </submittedName>
</protein>
<dbReference type="OrthoDB" id="1752405at2"/>
<accession>A0A371IXS3</accession>
<sequence>MEQIKKIIAVVVLLLIIFINPSKSKIFNFSQGSEVNAREIKTISTNDKVEYSVYEGNLVLFNDKKVSIVNDKGEVIFSLKKELEECKISSNKYIDILADGMAFSLDKEGRTMFKQNVPQQTILYKSINMYLFMTIYEKDGKEYIKLQDQDESLIKEIEYSNRITDVEVLEEKIAVVGMKTKDKANSEVNLYDKTGNLDKLVEFKDIIIDSVVVDKYIYLLFSDRIIVLDSSLNEKNNIKVSEISNISQVVDNKLYVYCKDGQVGYMEKDKYESIKNNVDVQGIQAINESYITYAENTIYNNKKKEIKKFKDKIKDVRLIKDNTVAVIFENNIKLLKIN</sequence>
<dbReference type="AlphaFoldDB" id="A0A371IXS3"/>
<reference evidence="1 2" key="1">
    <citation type="journal article" date="2017" name="Genome Announc.">
        <title>Draft Genome Sequence of Romboutsia weinsteinii sp. nov. Strain CCRI-19649(T) Isolated from Surface Water.</title>
        <authorList>
            <person name="Maheux A.F."/>
            <person name="Boudreau D.K."/>
            <person name="Berube E."/>
            <person name="Boissinot M."/>
            <person name="Cantin P."/>
            <person name="Raymond F."/>
            <person name="Corbeil J."/>
            <person name="Omar R.F."/>
            <person name="Bergeron M.G."/>
        </authorList>
    </citation>
    <scope>NUCLEOTIDE SEQUENCE [LARGE SCALE GENOMIC DNA]</scope>
    <source>
        <strain evidence="1 2">CCRI-19649</strain>
    </source>
</reference>
<comment type="caution">
    <text evidence="1">The sequence shown here is derived from an EMBL/GenBank/DDBJ whole genome shotgun (WGS) entry which is preliminary data.</text>
</comment>
<proteinExistence type="predicted"/>
<dbReference type="EMBL" id="NOJY02000089">
    <property type="protein sequence ID" value="RDY25285.1"/>
    <property type="molecule type" value="Genomic_DNA"/>
</dbReference>
<name>A0A371IXS3_9FIRM</name>
<organism evidence="1 2">
    <name type="scientific">Romboutsia weinsteinii</name>
    <dbReference type="NCBI Taxonomy" id="2020949"/>
    <lineage>
        <taxon>Bacteria</taxon>
        <taxon>Bacillati</taxon>
        <taxon>Bacillota</taxon>
        <taxon>Clostridia</taxon>
        <taxon>Peptostreptococcales</taxon>
        <taxon>Peptostreptococcaceae</taxon>
        <taxon>Romboutsia</taxon>
    </lineage>
</organism>
<gene>
    <name evidence="1" type="ORF">CHL78_019005</name>
</gene>
<evidence type="ECO:0000313" key="1">
    <source>
        <dbReference type="EMBL" id="RDY25285.1"/>
    </source>
</evidence>
<dbReference type="Proteomes" id="UP000215694">
    <property type="component" value="Unassembled WGS sequence"/>
</dbReference>
<evidence type="ECO:0000313" key="2">
    <source>
        <dbReference type="Proteomes" id="UP000215694"/>
    </source>
</evidence>